<dbReference type="InterPro" id="IPR051024">
    <property type="entry name" value="GlcNAc_Chitin_IntDeg"/>
</dbReference>
<dbReference type="Pfam" id="PF02839">
    <property type="entry name" value="CBM_5_12"/>
    <property type="match status" value="1"/>
</dbReference>
<organism evidence="5 6">
    <name type="scientific">Luteimicrobium subarcticum</name>
    <dbReference type="NCBI Taxonomy" id="620910"/>
    <lineage>
        <taxon>Bacteria</taxon>
        <taxon>Bacillati</taxon>
        <taxon>Actinomycetota</taxon>
        <taxon>Actinomycetes</taxon>
        <taxon>Micrococcales</taxon>
        <taxon>Luteimicrobium</taxon>
    </lineage>
</organism>
<accession>A0A2M8W6W2</accession>
<dbReference type="CDD" id="cd12215">
    <property type="entry name" value="ChiC_BD"/>
    <property type="match status" value="1"/>
</dbReference>
<feature type="region of interest" description="Disordered" evidence="3">
    <location>
        <begin position="180"/>
        <end position="218"/>
    </location>
</feature>
<dbReference type="SMART" id="SM00495">
    <property type="entry name" value="ChtBD3"/>
    <property type="match status" value="1"/>
</dbReference>
<dbReference type="GO" id="GO:0030246">
    <property type="term" value="F:carbohydrate binding"/>
    <property type="evidence" value="ECO:0007669"/>
    <property type="project" value="InterPro"/>
</dbReference>
<proteinExistence type="predicted"/>
<dbReference type="Pfam" id="PF03067">
    <property type="entry name" value="LPMO_10"/>
    <property type="match status" value="1"/>
</dbReference>
<dbReference type="GO" id="GO:0004553">
    <property type="term" value="F:hydrolase activity, hydrolyzing O-glycosyl compounds"/>
    <property type="evidence" value="ECO:0007669"/>
    <property type="project" value="InterPro"/>
</dbReference>
<dbReference type="Proteomes" id="UP000231586">
    <property type="component" value="Unassembled WGS sequence"/>
</dbReference>
<feature type="compositionally biased region" description="Low complexity" evidence="3">
    <location>
        <begin position="183"/>
        <end position="218"/>
    </location>
</feature>
<evidence type="ECO:0000259" key="4">
    <source>
        <dbReference type="SMART" id="SM00495"/>
    </source>
</evidence>
<sequence length="269" mass="28384">MTRARTRSRLRTAVAGVAALATALTVGVLVAPSASAHGWITSPPSRQDFCSTGKTSFDCGEIKYEPQSVEAPHGSLKCSGGSAFTILDDSSKPWPRTNTGTTVTFQWKLTAAHATSSWEYFVDGKLFTTFAGNNKQPPFSFSHTVSGLPTGQHTILARWNISDTANSFYSCVDLNISSGGTDPGTPTATPTPTVTPTVTPTKTTTPTKTATPTPTTPGTCSAAAWSSSLAYVGGNTVTYNGSLYQARWWTQGETPSNTAWGPWKLLGTC</sequence>
<dbReference type="SUPFAM" id="SSF81296">
    <property type="entry name" value="E set domains"/>
    <property type="match status" value="1"/>
</dbReference>
<dbReference type="InterPro" id="IPR003610">
    <property type="entry name" value="CBM5/12"/>
</dbReference>
<dbReference type="InterPro" id="IPR014756">
    <property type="entry name" value="Ig_E-set"/>
</dbReference>
<reference evidence="5 6" key="1">
    <citation type="submission" date="2017-11" db="EMBL/GenBank/DDBJ databases">
        <title>Genomic Encyclopedia of Archaeal and Bacterial Type Strains, Phase II (KMG-II): From Individual Species to Whole Genera.</title>
        <authorList>
            <person name="Goeker M."/>
        </authorList>
    </citation>
    <scope>NUCLEOTIDE SEQUENCE [LARGE SCALE GENOMIC DNA]</scope>
    <source>
        <strain evidence="5 6">DSM 22413</strain>
    </source>
</reference>
<dbReference type="InterPro" id="IPR036573">
    <property type="entry name" value="CBM_sf_5/12"/>
</dbReference>
<dbReference type="Gene3D" id="2.10.10.20">
    <property type="entry name" value="Carbohydrate-binding module superfamily 5/12"/>
    <property type="match status" value="1"/>
</dbReference>
<evidence type="ECO:0000256" key="3">
    <source>
        <dbReference type="SAM" id="MobiDB-lite"/>
    </source>
</evidence>
<dbReference type="InterPro" id="IPR004302">
    <property type="entry name" value="Cellulose/chitin-bd_N"/>
</dbReference>
<dbReference type="GO" id="GO:0005975">
    <property type="term" value="P:carbohydrate metabolic process"/>
    <property type="evidence" value="ECO:0007669"/>
    <property type="project" value="InterPro"/>
</dbReference>
<comment type="caution">
    <text evidence="5">The sequence shown here is derived from an EMBL/GenBank/DDBJ whole genome shotgun (WGS) entry which is preliminary data.</text>
</comment>
<protein>
    <submittedName>
        <fullName evidence="5">Chitin-binding protein</fullName>
    </submittedName>
</protein>
<dbReference type="GO" id="GO:0005576">
    <property type="term" value="C:extracellular region"/>
    <property type="evidence" value="ECO:0007669"/>
    <property type="project" value="InterPro"/>
</dbReference>
<evidence type="ECO:0000313" key="5">
    <source>
        <dbReference type="EMBL" id="PJI86670.1"/>
    </source>
</evidence>
<evidence type="ECO:0000256" key="1">
    <source>
        <dbReference type="ARBA" id="ARBA00022729"/>
    </source>
</evidence>
<dbReference type="CDD" id="cd21177">
    <property type="entry name" value="LPMO_AA10"/>
    <property type="match status" value="1"/>
</dbReference>
<gene>
    <name evidence="5" type="ORF">CLV34_2590</name>
</gene>
<dbReference type="OrthoDB" id="2702399at2"/>
<feature type="domain" description="Chitin-binding type-3" evidence="4">
    <location>
        <begin position="222"/>
        <end position="266"/>
    </location>
</feature>
<dbReference type="SUPFAM" id="SSF51055">
    <property type="entry name" value="Carbohydrate binding domain"/>
    <property type="match status" value="1"/>
</dbReference>
<name>A0A2M8W6W2_9MICO</name>
<keyword evidence="1" id="KW-0732">Signal</keyword>
<dbReference type="Gene3D" id="2.70.50.50">
    <property type="entry name" value="chitin-binding protein cbp21"/>
    <property type="match status" value="1"/>
</dbReference>
<dbReference type="EMBL" id="PGTZ01000010">
    <property type="protein sequence ID" value="PJI86670.1"/>
    <property type="molecule type" value="Genomic_DNA"/>
</dbReference>
<dbReference type="PANTHER" id="PTHR34823:SF1">
    <property type="entry name" value="CHITIN-BINDING TYPE-4 DOMAIN-CONTAINING PROTEIN"/>
    <property type="match status" value="1"/>
</dbReference>
<evidence type="ECO:0000256" key="2">
    <source>
        <dbReference type="ARBA" id="ARBA00022801"/>
    </source>
</evidence>
<dbReference type="AlphaFoldDB" id="A0A2M8W6W2"/>
<keyword evidence="2" id="KW-0378">Hydrolase</keyword>
<dbReference type="PANTHER" id="PTHR34823">
    <property type="entry name" value="GLCNAC-BINDING PROTEIN A"/>
    <property type="match status" value="1"/>
</dbReference>
<evidence type="ECO:0000313" key="6">
    <source>
        <dbReference type="Proteomes" id="UP000231586"/>
    </source>
</evidence>
<keyword evidence="6" id="KW-1185">Reference proteome</keyword>